<feature type="region of interest" description="Disordered" evidence="1">
    <location>
        <begin position="387"/>
        <end position="431"/>
    </location>
</feature>
<keyword evidence="3" id="KW-1185">Reference proteome</keyword>
<gene>
    <name evidence="2" type="ORF">GSLYS_00008539001</name>
</gene>
<evidence type="ECO:0000313" key="2">
    <source>
        <dbReference type="EMBL" id="CAL1534579.1"/>
    </source>
</evidence>
<reference evidence="2 3" key="1">
    <citation type="submission" date="2024-04" db="EMBL/GenBank/DDBJ databases">
        <authorList>
            <consortium name="Genoscope - CEA"/>
            <person name="William W."/>
        </authorList>
    </citation>
    <scope>NUCLEOTIDE SEQUENCE [LARGE SCALE GENOMIC DNA]</scope>
</reference>
<name>A0AAV2HPW7_LYMST</name>
<proteinExistence type="predicted"/>
<accession>A0AAV2HPW7</accession>
<comment type="caution">
    <text evidence="2">The sequence shown here is derived from an EMBL/GenBank/DDBJ whole genome shotgun (WGS) entry which is preliminary data.</text>
</comment>
<feature type="compositionally biased region" description="Polar residues" evidence="1">
    <location>
        <begin position="1017"/>
        <end position="1030"/>
    </location>
</feature>
<evidence type="ECO:0000313" key="3">
    <source>
        <dbReference type="Proteomes" id="UP001497497"/>
    </source>
</evidence>
<feature type="compositionally biased region" description="Basic residues" evidence="1">
    <location>
        <begin position="222"/>
        <end position="240"/>
    </location>
</feature>
<protein>
    <recommendedName>
        <fullName evidence="4">Lysosomal-trafficking regulator</fullName>
    </recommendedName>
</protein>
<sequence length="1581" mass="177459">MKSQTLPDKMATLFSIWESYAQLIRWKNDKHTEQKIQQQRFVLDKFLTHFINISLEERVDICIGEMRNIGNELSQEFMRNVDEVTRDLSEEDATHSLEDYMLRGRGWRLLYAVDRVGLKGVTQRHDLCEVLLNLLPFCSHMKPSCPLDQTNSQANEDPTDYARNQRFCQSLDETYNIKLPLSSCFQLMNKSSKLKQLGCPSVQTMKLRRVESSVYQMNGIKHDRKCHSKNKEAKTKKRMTRSTPSKRPLPTSKSDTENEDVTDLSETSRLEERRLKQPRYKRGMRGHLWSPYVKEEDSETDDEYIGSLGQVEDSHISVTAFHLIRIILRLLLSLGELDLSQNVRGRALSATILPHFLHFISRFRHQVPTLDAMYGISKAEEWLASQKEEHMKGSLPESQKDASHDTDDFDSTDKPRASLSPEAKELKSERNTSLSDEEVEIFPWHGAQKVALLKQAVRAVLTLSGIVATQQNGVKILINLKTYDTLLDCKILDWLIPSSPNFSRSTITSMSGQSVTSKTSIEAGVATDMVCGLMQLTQAIYTNLPFNPSSINDANYLTSKLSNSDISNRIKRLMDFIELQTHEMDKTPPASDVFETEFLSSGDSSKPSGLGGVVTPEISVTPCENHFESEPVLQKPSCCGPDGSPVDSPDFEHKSQGKAVSSSLLNGSSENLSKADSKETSSEQIKTSATDRLSSTQISDVSSAHIFDTSADPVRCIGALITTLKGIKVNYIHSVKCLKSRHRKCEYGSYYDHHHDILGVPYYTCVQTSHYDNTDADFENSVNISHTLHSSNKKHTETLHWCVVAEMSNILLEYLSEAKFKSSHVQVLSMLRSVGVCCCLQPEKIISAIVPQLPHFSPAVRSYALDTLTSVLLDQFLGAHEHQEGTKTSGFTNTTLKDGINEDRSAFSQDLCRCVHCYLEGSSPLLAGLPTTLDSGFSSSNLEEMRRQRLLERWKSLRTLRKLIIAEDESLAMTCAKHLMTLAIRGNTEIKEELFFGIYLHVLHMRVRMPGLYPDKTNYTTQGPSDQTDPSAIEADGEYPNVINSDNPSLPLSISDTRSVLGSVSMINSQESLIDSLMVSGSLTPAEISSAEDTSFDGAVPGAIMLLCVSALPYVLQVDKVMSIFLARGGLTKLTNLLEYEQLRAPVMSVFEALVMIDERRLRGNSSDHKTVYEGGSVIQTFIDTLAKRTCTVTTTLQLMTLQNAKDRKARDSPPLLDENNDFLKFYNDNLLASPKTQKSNEPDLDDSMYFTPVNEDVEREEEPISPPNTTNETLPVLLDMWKTCAKLCMNSRMFRACYRESPCKHVVQETLILALSLLGELSDNGRCPLGHTETYNVQPLDPCLKENSCKSNTHAMSGDKRFSRQDTLLANQGANVTGDVEPNPRVLFSHQAKLEFIEAVMMVCFSCHTIAPSQKRGSEDDLWLRLNSALQSCIHLEPCKLSAVFQMLLNVALPRCPSILEYSYSQIVLMLNLKEREDIADEDEVRQLLKLGLDEDGESIFTEHGYEGDSESSICFDWKKGLEYSLQNQLGTCNYSCPCFPAVFRLFVELMVACHRVASRGVILHTVALRLLQTLRSSRR</sequence>
<organism evidence="2 3">
    <name type="scientific">Lymnaea stagnalis</name>
    <name type="common">Great pond snail</name>
    <name type="synonym">Helix stagnalis</name>
    <dbReference type="NCBI Taxonomy" id="6523"/>
    <lineage>
        <taxon>Eukaryota</taxon>
        <taxon>Metazoa</taxon>
        <taxon>Spiralia</taxon>
        <taxon>Lophotrochozoa</taxon>
        <taxon>Mollusca</taxon>
        <taxon>Gastropoda</taxon>
        <taxon>Heterobranchia</taxon>
        <taxon>Euthyneura</taxon>
        <taxon>Panpulmonata</taxon>
        <taxon>Hygrophila</taxon>
        <taxon>Lymnaeoidea</taxon>
        <taxon>Lymnaeidae</taxon>
        <taxon>Lymnaea</taxon>
    </lineage>
</organism>
<feature type="compositionally biased region" description="Basic and acidic residues" evidence="1">
    <location>
        <begin position="266"/>
        <end position="275"/>
    </location>
</feature>
<dbReference type="EMBL" id="CAXITT010000176">
    <property type="protein sequence ID" value="CAL1534579.1"/>
    <property type="molecule type" value="Genomic_DNA"/>
</dbReference>
<feature type="compositionally biased region" description="Basic and acidic residues" evidence="1">
    <location>
        <begin position="387"/>
        <end position="430"/>
    </location>
</feature>
<feature type="region of interest" description="Disordered" evidence="1">
    <location>
        <begin position="631"/>
        <end position="693"/>
    </location>
</feature>
<feature type="compositionally biased region" description="Low complexity" evidence="1">
    <location>
        <begin position="661"/>
        <end position="672"/>
    </location>
</feature>
<feature type="compositionally biased region" description="Polar residues" evidence="1">
    <location>
        <begin position="682"/>
        <end position="693"/>
    </location>
</feature>
<evidence type="ECO:0000256" key="1">
    <source>
        <dbReference type="SAM" id="MobiDB-lite"/>
    </source>
</evidence>
<feature type="non-terminal residue" evidence="2">
    <location>
        <position position="1581"/>
    </location>
</feature>
<evidence type="ECO:0008006" key="4">
    <source>
        <dbReference type="Google" id="ProtNLM"/>
    </source>
</evidence>
<feature type="region of interest" description="Disordered" evidence="1">
    <location>
        <begin position="218"/>
        <end position="277"/>
    </location>
</feature>
<dbReference type="Proteomes" id="UP001497497">
    <property type="component" value="Unassembled WGS sequence"/>
</dbReference>
<feature type="region of interest" description="Disordered" evidence="1">
    <location>
        <begin position="1016"/>
        <end position="1038"/>
    </location>
</feature>